<sequence length="486" mass="54117">MPFPRAAGVLLHPSSLPGAGGIGDLGPDAHRFVDWLARTGMKLWQVLPLGPTGYGDSPYQCFSAFAGNPLLIHVPGWQGTFPEHIVDFSTVADAKRAALATWLDGLPFDDAIESFVRQQQHWLPDYALFMALKRAHHHASWTTWGAALALREPHALILQRTTHAADIERTYKEQYVFHQQYTALHDACRRAGVSLMGDVPIYVAHDSADVWAHRELFALHADGSLETQAGVPPDYFSETGQLWGNPLYEWSRMRDTGFTWWIERMRAALTQFDVIRLDHFRGFEAYWEVPGDATTAIHGVWRTGPGAALFDALRDALGDLPIVAEDLGVITPEVELLRDQYDFPGMSILQFAFADEASEFLPHRLVRNRVVYTGTHDNDTTVGWWMSSGDGDSTRPAEEVTREKAFALRYLDCDGGEMHWSLMRAALASVANTALVPMQDVLGLGSAARMNLPGRQAGNWGFRFSWDQLTPAITTRLAGLVSTYGR</sequence>
<dbReference type="GO" id="GO:0005975">
    <property type="term" value="P:carbohydrate metabolic process"/>
    <property type="evidence" value="ECO:0007669"/>
    <property type="project" value="InterPro"/>
</dbReference>
<dbReference type="NCBIfam" id="TIGR00217">
    <property type="entry name" value="malQ"/>
    <property type="match status" value="1"/>
</dbReference>
<dbReference type="EMBL" id="DPIY01000001">
    <property type="protein sequence ID" value="HCT55881.1"/>
    <property type="molecule type" value="Genomic_DNA"/>
</dbReference>
<keyword evidence="5 10" id="KW-0328">Glycosyltransferase</keyword>
<organism evidence="11 12">
    <name type="scientific">Gemmatimonas aurantiaca</name>
    <dbReference type="NCBI Taxonomy" id="173480"/>
    <lineage>
        <taxon>Bacteria</taxon>
        <taxon>Pseudomonadati</taxon>
        <taxon>Gemmatimonadota</taxon>
        <taxon>Gemmatimonadia</taxon>
        <taxon>Gemmatimonadales</taxon>
        <taxon>Gemmatimonadaceae</taxon>
        <taxon>Gemmatimonas</taxon>
    </lineage>
</organism>
<keyword evidence="7 10" id="KW-0119">Carbohydrate metabolism</keyword>
<comment type="catalytic activity">
    <reaction evidence="1 10">
        <text>Transfers a segment of a (1-&gt;4)-alpha-D-glucan to a new position in an acceptor, which may be glucose or a (1-&gt;4)-alpha-D-glucan.</text>
        <dbReference type="EC" id="2.4.1.25"/>
    </reaction>
</comment>
<evidence type="ECO:0000256" key="10">
    <source>
        <dbReference type="RuleBase" id="RU361207"/>
    </source>
</evidence>
<dbReference type="Proteomes" id="UP000264071">
    <property type="component" value="Unassembled WGS sequence"/>
</dbReference>
<dbReference type="Gene3D" id="3.20.20.80">
    <property type="entry name" value="Glycosidases"/>
    <property type="match status" value="1"/>
</dbReference>
<dbReference type="NCBIfam" id="NF011080">
    <property type="entry name" value="PRK14508.1-3"/>
    <property type="match status" value="1"/>
</dbReference>
<evidence type="ECO:0000313" key="12">
    <source>
        <dbReference type="Proteomes" id="UP000264071"/>
    </source>
</evidence>
<evidence type="ECO:0000313" key="11">
    <source>
        <dbReference type="EMBL" id="HCT55881.1"/>
    </source>
</evidence>
<gene>
    <name evidence="11" type="primary">malQ</name>
    <name evidence="11" type="ORF">DGD08_01570</name>
</gene>
<accession>A0A3D4V440</accession>
<dbReference type="SUPFAM" id="SSF51445">
    <property type="entry name" value="(Trans)glycosidases"/>
    <property type="match status" value="1"/>
</dbReference>
<dbReference type="InterPro" id="IPR003385">
    <property type="entry name" value="Glyco_hydro_77"/>
</dbReference>
<reference evidence="11 12" key="1">
    <citation type="journal article" date="2018" name="Nat. Biotechnol.">
        <title>A standardized bacterial taxonomy based on genome phylogeny substantially revises the tree of life.</title>
        <authorList>
            <person name="Parks D.H."/>
            <person name="Chuvochina M."/>
            <person name="Waite D.W."/>
            <person name="Rinke C."/>
            <person name="Skarshewski A."/>
            <person name="Chaumeil P.A."/>
            <person name="Hugenholtz P."/>
        </authorList>
    </citation>
    <scope>NUCLEOTIDE SEQUENCE [LARGE SCALE GENOMIC DNA]</scope>
    <source>
        <strain evidence="11">UBA8844</strain>
    </source>
</reference>
<dbReference type="Pfam" id="PF02446">
    <property type="entry name" value="Glyco_hydro_77"/>
    <property type="match status" value="1"/>
</dbReference>
<protein>
    <recommendedName>
        <fullName evidence="4 10">4-alpha-glucanotransferase</fullName>
        <ecNumber evidence="3 10">2.4.1.25</ecNumber>
    </recommendedName>
    <alternativeName>
        <fullName evidence="8 10">Amylomaltase</fullName>
    </alternativeName>
    <alternativeName>
        <fullName evidence="9 10">Disproportionating enzyme</fullName>
    </alternativeName>
</protein>
<evidence type="ECO:0000256" key="5">
    <source>
        <dbReference type="ARBA" id="ARBA00022676"/>
    </source>
</evidence>
<evidence type="ECO:0000256" key="2">
    <source>
        <dbReference type="ARBA" id="ARBA00005684"/>
    </source>
</evidence>
<dbReference type="PANTHER" id="PTHR32438:SF5">
    <property type="entry name" value="4-ALPHA-GLUCANOTRANSFERASE DPE1, CHLOROPLASTIC_AMYLOPLASTIC"/>
    <property type="match status" value="1"/>
</dbReference>
<evidence type="ECO:0000256" key="9">
    <source>
        <dbReference type="ARBA" id="ARBA00031501"/>
    </source>
</evidence>
<dbReference type="EC" id="2.4.1.25" evidence="3 10"/>
<name>A0A3D4V440_9BACT</name>
<comment type="similarity">
    <text evidence="2 10">Belongs to the disproportionating enzyme family.</text>
</comment>
<dbReference type="OMA" id="SWWIRRI"/>
<proteinExistence type="inferred from homology"/>
<dbReference type="GO" id="GO:0004134">
    <property type="term" value="F:4-alpha-glucanotransferase activity"/>
    <property type="evidence" value="ECO:0007669"/>
    <property type="project" value="UniProtKB-EC"/>
</dbReference>
<evidence type="ECO:0000256" key="4">
    <source>
        <dbReference type="ARBA" id="ARBA00020295"/>
    </source>
</evidence>
<evidence type="ECO:0000256" key="1">
    <source>
        <dbReference type="ARBA" id="ARBA00000439"/>
    </source>
</evidence>
<comment type="caution">
    <text evidence="11">The sequence shown here is derived from an EMBL/GenBank/DDBJ whole genome shotgun (WGS) entry which is preliminary data.</text>
</comment>
<evidence type="ECO:0000256" key="7">
    <source>
        <dbReference type="ARBA" id="ARBA00023277"/>
    </source>
</evidence>
<evidence type="ECO:0000256" key="3">
    <source>
        <dbReference type="ARBA" id="ARBA00012560"/>
    </source>
</evidence>
<dbReference type="PANTHER" id="PTHR32438">
    <property type="entry name" value="4-ALPHA-GLUCANOTRANSFERASE DPE1, CHLOROPLASTIC/AMYLOPLASTIC"/>
    <property type="match status" value="1"/>
</dbReference>
<evidence type="ECO:0000256" key="6">
    <source>
        <dbReference type="ARBA" id="ARBA00022679"/>
    </source>
</evidence>
<evidence type="ECO:0000256" key="8">
    <source>
        <dbReference type="ARBA" id="ARBA00031423"/>
    </source>
</evidence>
<keyword evidence="6 10" id="KW-0808">Transferase</keyword>
<dbReference type="AlphaFoldDB" id="A0A3D4V440"/>
<dbReference type="InterPro" id="IPR017853">
    <property type="entry name" value="GH"/>
</dbReference>